<name>A0AB39CMH5_9BURK</name>
<dbReference type="GO" id="GO:0015628">
    <property type="term" value="P:protein secretion by the type II secretion system"/>
    <property type="evidence" value="ECO:0007669"/>
    <property type="project" value="TreeGrafter"/>
</dbReference>
<organism evidence="3">
    <name type="scientific">Castellaniella ginsengisoli</name>
    <dbReference type="NCBI Taxonomy" id="546114"/>
    <lineage>
        <taxon>Bacteria</taxon>
        <taxon>Pseudomonadati</taxon>
        <taxon>Pseudomonadota</taxon>
        <taxon>Betaproteobacteria</taxon>
        <taxon>Burkholderiales</taxon>
        <taxon>Alcaligenaceae</taxon>
        <taxon>Castellaniella</taxon>
    </lineage>
</organism>
<reference evidence="3" key="1">
    <citation type="submission" date="2024-05" db="EMBL/GenBank/DDBJ databases">
        <authorList>
            <person name="Luo Y.-C."/>
            <person name="Nicholds J."/>
            <person name="Mortimer T."/>
            <person name="Maboni G."/>
        </authorList>
    </citation>
    <scope>NUCLEOTIDE SEQUENCE</scope>
    <source>
        <strain evidence="3">153920</strain>
    </source>
</reference>
<dbReference type="SUPFAM" id="SSF47781">
    <property type="entry name" value="RuvA domain 2-like"/>
    <property type="match status" value="1"/>
</dbReference>
<dbReference type="Pfam" id="PF12836">
    <property type="entry name" value="HHH_3"/>
    <property type="match status" value="1"/>
</dbReference>
<feature type="transmembrane region" description="Helical" evidence="2">
    <location>
        <begin position="37"/>
        <end position="58"/>
    </location>
</feature>
<feature type="region of interest" description="Disordered" evidence="1">
    <location>
        <begin position="129"/>
        <end position="154"/>
    </location>
</feature>
<dbReference type="GO" id="GO:0015627">
    <property type="term" value="C:type II protein secretion system complex"/>
    <property type="evidence" value="ECO:0007669"/>
    <property type="project" value="TreeGrafter"/>
</dbReference>
<sequence>MNPFLHHTAGRPPSGSFDAIRVPAATRRAGRRRPHSLSYLLTAAGIAALTWAGTAGAVDLNTATLDQLRGIRGIGPKTAQIILDERDRGGRYLSFADLSDRVRGIGPRRAQSLQSAGLTIDGGGTRLSGQGAAARAAAGSGGPAAATRPAPARR</sequence>
<dbReference type="InterPro" id="IPR010994">
    <property type="entry name" value="RuvA_2-like"/>
</dbReference>
<protein>
    <submittedName>
        <fullName evidence="3">Helix-hairpin-helix domain-containing protein</fullName>
    </submittedName>
</protein>
<evidence type="ECO:0000313" key="3">
    <source>
        <dbReference type="EMBL" id="XDJ43149.1"/>
    </source>
</evidence>
<feature type="compositionally biased region" description="Low complexity" evidence="1">
    <location>
        <begin position="131"/>
        <end position="154"/>
    </location>
</feature>
<keyword evidence="2" id="KW-0812">Transmembrane</keyword>
<keyword evidence="2" id="KW-0472">Membrane</keyword>
<evidence type="ECO:0000256" key="2">
    <source>
        <dbReference type="SAM" id="Phobius"/>
    </source>
</evidence>
<dbReference type="InterPro" id="IPR051675">
    <property type="entry name" value="Endo/Exo/Phosphatase_dom_1"/>
</dbReference>
<dbReference type="AlphaFoldDB" id="A0AB39CMH5"/>
<accession>A0AB39CMH5</accession>
<dbReference type="PANTHER" id="PTHR21180:SF32">
    <property type="entry name" value="ENDONUCLEASE_EXONUCLEASE_PHOSPHATASE FAMILY DOMAIN-CONTAINING PROTEIN 1"/>
    <property type="match status" value="1"/>
</dbReference>
<proteinExistence type="predicted"/>
<gene>
    <name evidence="3" type="ORF">ABRY99_06200</name>
</gene>
<evidence type="ECO:0000256" key="1">
    <source>
        <dbReference type="SAM" id="MobiDB-lite"/>
    </source>
</evidence>
<keyword evidence="2" id="KW-1133">Transmembrane helix</keyword>
<dbReference type="RefSeq" id="WP_368643989.1">
    <property type="nucleotide sequence ID" value="NZ_CP158252.1"/>
</dbReference>
<dbReference type="Gene3D" id="1.10.150.280">
    <property type="entry name" value="AF1531-like domain"/>
    <property type="match status" value="1"/>
</dbReference>
<dbReference type="EMBL" id="CP158252">
    <property type="protein sequence ID" value="XDJ43149.1"/>
    <property type="molecule type" value="Genomic_DNA"/>
</dbReference>
<dbReference type="PANTHER" id="PTHR21180">
    <property type="entry name" value="ENDONUCLEASE/EXONUCLEASE/PHOSPHATASE FAMILY DOMAIN-CONTAINING PROTEIN 1"/>
    <property type="match status" value="1"/>
</dbReference>